<evidence type="ECO:0000256" key="1">
    <source>
        <dbReference type="SAM" id="Phobius"/>
    </source>
</evidence>
<dbReference type="RefSeq" id="WP_105932911.1">
    <property type="nucleotide sequence ID" value="NZ_PVNP01000007.1"/>
</dbReference>
<keyword evidence="1" id="KW-1133">Transmembrane helix</keyword>
<feature type="transmembrane region" description="Helical" evidence="1">
    <location>
        <begin position="102"/>
        <end position="123"/>
    </location>
</feature>
<dbReference type="OrthoDB" id="6331852at2"/>
<keyword evidence="1" id="KW-0812">Transmembrane</keyword>
<evidence type="ECO:0000313" key="3">
    <source>
        <dbReference type="Proteomes" id="UP000238949"/>
    </source>
</evidence>
<gene>
    <name evidence="2" type="ORF">C6Y40_01000</name>
</gene>
<keyword evidence="1" id="KW-0472">Membrane</keyword>
<keyword evidence="3" id="KW-1185">Reference proteome</keyword>
<comment type="caution">
    <text evidence="2">The sequence shown here is derived from an EMBL/GenBank/DDBJ whole genome shotgun (WGS) entry which is preliminary data.</text>
</comment>
<proteinExistence type="predicted"/>
<feature type="transmembrane region" description="Helical" evidence="1">
    <location>
        <begin position="68"/>
        <end position="90"/>
    </location>
</feature>
<dbReference type="EMBL" id="PVNP01000007">
    <property type="protein sequence ID" value="PRO75450.1"/>
    <property type="molecule type" value="Genomic_DNA"/>
</dbReference>
<evidence type="ECO:0000313" key="2">
    <source>
        <dbReference type="EMBL" id="PRO75450.1"/>
    </source>
</evidence>
<protein>
    <submittedName>
        <fullName evidence="2">Uncharacterized protein</fullName>
    </submittedName>
</protein>
<dbReference type="AlphaFoldDB" id="A0A2S9VG66"/>
<organism evidence="2 3">
    <name type="scientific">Alteromonas alba</name>
    <dbReference type="NCBI Taxonomy" id="2079529"/>
    <lineage>
        <taxon>Bacteria</taxon>
        <taxon>Pseudomonadati</taxon>
        <taxon>Pseudomonadota</taxon>
        <taxon>Gammaproteobacteria</taxon>
        <taxon>Alteromonadales</taxon>
        <taxon>Alteromonadaceae</taxon>
        <taxon>Alteromonas/Salinimonas group</taxon>
        <taxon>Alteromonas</taxon>
    </lineage>
</organism>
<feature type="transmembrane region" description="Helical" evidence="1">
    <location>
        <begin position="151"/>
        <end position="170"/>
    </location>
</feature>
<name>A0A2S9VG66_9ALTE</name>
<sequence>MTPDYSRYSKAELEEALRTIDKARFPERVEKILQALASLEANEDDSPAPEQEILLPEPETPEQIQRKLLGTLALICGGLILGAMLLPVYFHSFLLNNEMVTPFKWVALTAGLVVFVVTCKKFLHTNHLRKMSAERLAKGKKQVKVDSPRRFYNAIGAALLVALFTALAVYRGAPVALHLYVLDASTATEQVTIAKLPRRFRRKHCNGKIYLAEYSAQFFDYVCQVTTRSQWERLRPGQQIRLHGSRSALGFLARDTSL</sequence>
<dbReference type="Proteomes" id="UP000238949">
    <property type="component" value="Unassembled WGS sequence"/>
</dbReference>
<reference evidence="3" key="1">
    <citation type="journal article" date="2020" name="Int. J. Syst. Evol. Microbiol.">
        <title>Alteromonas alba sp. nov., a marine bacterium isolated from the seawater of the West Pacific Ocean.</title>
        <authorList>
            <person name="Sun C."/>
            <person name="Wu Y.-H."/>
            <person name="Xamxidin M."/>
            <person name="Cheng H."/>
            <person name="Xu X.-W."/>
        </authorList>
    </citation>
    <scope>NUCLEOTIDE SEQUENCE [LARGE SCALE GENOMIC DNA]</scope>
    <source>
        <strain evidence="3">190</strain>
    </source>
</reference>
<accession>A0A2S9VG66</accession>